<dbReference type="SUPFAM" id="SSF52540">
    <property type="entry name" value="P-loop containing nucleoside triphosphate hydrolases"/>
    <property type="match status" value="1"/>
</dbReference>
<dbReference type="GO" id="GO:0005737">
    <property type="term" value="C:cytoplasm"/>
    <property type="evidence" value="ECO:0007669"/>
    <property type="project" value="TreeGrafter"/>
</dbReference>
<dbReference type="CDD" id="cd07302">
    <property type="entry name" value="CHD"/>
    <property type="match status" value="1"/>
</dbReference>
<evidence type="ECO:0000256" key="2">
    <source>
        <dbReference type="ARBA" id="ARBA00022840"/>
    </source>
</evidence>
<dbReference type="Gene3D" id="3.30.70.1230">
    <property type="entry name" value="Nucleotide cyclase"/>
    <property type="match status" value="1"/>
</dbReference>
<comment type="caution">
    <text evidence="3">The sequence shown here is derived from an EMBL/GenBank/DDBJ whole genome shotgun (WGS) entry which is preliminary data.</text>
</comment>
<dbReference type="EMBL" id="QZXA01000023">
    <property type="protein sequence ID" value="RJT28240.1"/>
    <property type="molecule type" value="Genomic_DNA"/>
</dbReference>
<reference evidence="3 4" key="1">
    <citation type="submission" date="2018-09" db="EMBL/GenBank/DDBJ databases">
        <title>Mesorhizobium carmichaelinearum sp. nov. isolated from Carmichaelinea spp. root nodules in New Zealand.</title>
        <authorList>
            <person name="De Meyer S.E."/>
        </authorList>
    </citation>
    <scope>NUCLEOTIDE SEQUENCE [LARGE SCALE GENOMIC DNA]</scope>
    <source>
        <strain evidence="3 4">LMG 28313</strain>
    </source>
</reference>
<dbReference type="Proteomes" id="UP000275530">
    <property type="component" value="Unassembled WGS sequence"/>
</dbReference>
<proteinExistence type="predicted"/>
<dbReference type="InterPro" id="IPR029787">
    <property type="entry name" value="Nucleotide_cyclase"/>
</dbReference>
<evidence type="ECO:0000313" key="3">
    <source>
        <dbReference type="EMBL" id="RJT28240.1"/>
    </source>
</evidence>
<dbReference type="InterPro" id="IPR011990">
    <property type="entry name" value="TPR-like_helical_dom_sf"/>
</dbReference>
<dbReference type="GO" id="GO:0005524">
    <property type="term" value="F:ATP binding"/>
    <property type="evidence" value="ECO:0007669"/>
    <property type="project" value="UniProtKB-KW"/>
</dbReference>
<gene>
    <name evidence="3" type="ORF">D3242_32740</name>
</gene>
<organism evidence="3 4">
    <name type="scientific">Mesorhizobium jarvisii</name>
    <dbReference type="NCBI Taxonomy" id="1777867"/>
    <lineage>
        <taxon>Bacteria</taxon>
        <taxon>Pseudomonadati</taxon>
        <taxon>Pseudomonadota</taxon>
        <taxon>Alphaproteobacteria</taxon>
        <taxon>Hyphomicrobiales</taxon>
        <taxon>Phyllobacteriaceae</taxon>
        <taxon>Mesorhizobium</taxon>
    </lineage>
</organism>
<dbReference type="SUPFAM" id="SSF55073">
    <property type="entry name" value="Nucleotide cyclase"/>
    <property type="match status" value="1"/>
</dbReference>
<evidence type="ECO:0000256" key="1">
    <source>
        <dbReference type="ARBA" id="ARBA00022741"/>
    </source>
</evidence>
<dbReference type="Gene3D" id="3.40.50.300">
    <property type="entry name" value="P-loop containing nucleotide triphosphate hydrolases"/>
    <property type="match status" value="1"/>
</dbReference>
<dbReference type="Pfam" id="PF00211">
    <property type="entry name" value="Guanylate_cyc"/>
    <property type="match status" value="1"/>
</dbReference>
<dbReference type="InterPro" id="IPR001054">
    <property type="entry name" value="A/G_cyclase"/>
</dbReference>
<sequence>MRYALGSLICSTCGSANAAELQFCASCESPLTQRASGAADTRKVVTVLFADIVDSTALGDELDPESLRNLMTQYFREMGAVIRGHGGTTEKFIGDAIMAVFGIPLLHEDDAVRAVRAAVAMLRALHRLNDEFEARWGIRIVIRIGMTTGEVIAGDPSQGETFAVGDAVNIAARLEQAAGPGQVLIGDATYRLVRDVAMTSPIEPLRVKGKSEPVAAWNLVDVAPAALAARGLESPLIGRDKEVAAIGEMFERTVKSRLCEVVTVMGPAGIGKSRLTREFLPRLERTTMVVGGRCLPYGEGITFWPIIEVLKAAAGITDSHSPDDARAKIGKLLEGPDAALVVERLSALMGLTRATPGVQETFWAVRKLFGKLATHRPLVVVFDDIHWAEPTFLDLLEYLADSLGGVPAFFLCLARPELLEVRAGWMTSKANASLITLRSLSDAHTDSLIRNLLGGAELANDARARIADAAEGNPLFVEETLRMLIDDGLLIAVDGTWTAADHLSRLTIPPTINALINARLDRLGAEERSVIERASVIGRIFWWGAVEEMSPEEQRPRVGGQLQSLARKQLIHPDRSDLEEEDAFRFTHSLVGDAAYNGIPKGVRAHMHERFASWLEARMRERAREYEEIVGYHLERAYRSLAELGLSNERVESLARRASVPLASAGQRAFARGDMPAAVNMLSRAISLGPRDDPGRLALLPELAFALLETGDLERTRGAIAQMREAATASADRRLQAHALILDLWVRFLSEPEGWADEAYREARQAMSMFEQENDEHGLAKGWSLLGLFHLTKCNFGASEEAWESAAAHAFAAGNDREWLESLSWVPLVVWAGRMPVKAAIGRCKDVLARAQGDRKAMSAALFSWGNLEAMRGRFDEARQLIAQARSMVEEVALTVWSAGPLTEMSALAELWAGDAAAAERELRWGVRTLQRTGEFAWLPTIAGILAQAIYVQGRYEEAEAFVRLGEGIAGSDDTYSQGLLRCVRSKISVREGDVKGALRMAREAVAIAEPTDFLFLQSFVLDGLGEVLHIAGLPEEADAALADAVRLCAQKGFVVGARQARGRRRKLAL</sequence>
<dbReference type="SUPFAM" id="SSF48452">
    <property type="entry name" value="TPR-like"/>
    <property type="match status" value="2"/>
</dbReference>
<keyword evidence="4" id="KW-1185">Reference proteome</keyword>
<dbReference type="Gene3D" id="1.25.40.10">
    <property type="entry name" value="Tetratricopeptide repeat domain"/>
    <property type="match status" value="3"/>
</dbReference>
<dbReference type="PANTHER" id="PTHR16305">
    <property type="entry name" value="TESTICULAR SOLUBLE ADENYLYL CYCLASE"/>
    <property type="match status" value="1"/>
</dbReference>
<dbReference type="Pfam" id="PF13191">
    <property type="entry name" value="AAA_16"/>
    <property type="match status" value="1"/>
</dbReference>
<accession>A0A6M7TIU9</accession>
<name>A0A6M7TIU9_9HYPH</name>
<dbReference type="PROSITE" id="PS50125">
    <property type="entry name" value="GUANYLATE_CYCLASE_2"/>
    <property type="match status" value="1"/>
</dbReference>
<dbReference type="GO" id="GO:0004016">
    <property type="term" value="F:adenylate cyclase activity"/>
    <property type="evidence" value="ECO:0007669"/>
    <property type="project" value="UniProtKB-ARBA"/>
</dbReference>
<dbReference type="AlphaFoldDB" id="A0A6M7TIU9"/>
<keyword evidence="1" id="KW-0547">Nucleotide-binding</keyword>
<evidence type="ECO:0000313" key="4">
    <source>
        <dbReference type="Proteomes" id="UP000275530"/>
    </source>
</evidence>
<dbReference type="GO" id="GO:0009190">
    <property type="term" value="P:cyclic nucleotide biosynthetic process"/>
    <property type="evidence" value="ECO:0007669"/>
    <property type="project" value="InterPro"/>
</dbReference>
<dbReference type="InterPro" id="IPR027417">
    <property type="entry name" value="P-loop_NTPase"/>
</dbReference>
<dbReference type="InterPro" id="IPR041664">
    <property type="entry name" value="AAA_16"/>
</dbReference>
<protein>
    <submittedName>
        <fullName evidence="3">Uncharacterized protein</fullName>
    </submittedName>
</protein>
<dbReference type="SMART" id="SM00044">
    <property type="entry name" value="CYCc"/>
    <property type="match status" value="1"/>
</dbReference>
<dbReference type="GO" id="GO:0035556">
    <property type="term" value="P:intracellular signal transduction"/>
    <property type="evidence" value="ECO:0007669"/>
    <property type="project" value="InterPro"/>
</dbReference>
<keyword evidence="2" id="KW-0067">ATP-binding</keyword>
<dbReference type="PANTHER" id="PTHR16305:SF28">
    <property type="entry name" value="GUANYLATE CYCLASE DOMAIN-CONTAINING PROTEIN"/>
    <property type="match status" value="1"/>
</dbReference>